<evidence type="ECO:0000313" key="6">
    <source>
        <dbReference type="Proteomes" id="UP000196531"/>
    </source>
</evidence>
<dbReference type="Proteomes" id="UP000196531">
    <property type="component" value="Unassembled WGS sequence"/>
</dbReference>
<dbReference type="PROSITE" id="PS00879">
    <property type="entry name" value="ODR_DC_2_2"/>
    <property type="match status" value="1"/>
</dbReference>
<dbReference type="EMBL" id="MAAO01000008">
    <property type="protein sequence ID" value="OUR95262.1"/>
    <property type="molecule type" value="Genomic_DNA"/>
</dbReference>
<feature type="active site" description="Proton donor" evidence="3">
    <location>
        <position position="333"/>
    </location>
</feature>
<dbReference type="GO" id="GO:0008836">
    <property type="term" value="F:diaminopimelate decarboxylase activity"/>
    <property type="evidence" value="ECO:0007669"/>
    <property type="project" value="TreeGrafter"/>
</dbReference>
<feature type="modified residue" description="N6-(pyridoxal phosphate)lysine" evidence="3">
    <location>
        <position position="52"/>
    </location>
</feature>
<proteinExistence type="predicted"/>
<dbReference type="CDD" id="cd06810">
    <property type="entry name" value="PLPDE_III_ODC_DapDC_like"/>
    <property type="match status" value="1"/>
</dbReference>
<dbReference type="Pfam" id="PF02784">
    <property type="entry name" value="Orn_Arg_deC_N"/>
    <property type="match status" value="1"/>
</dbReference>
<dbReference type="InterPro" id="IPR000183">
    <property type="entry name" value="Orn/DAP/Arg_de-COase"/>
</dbReference>
<gene>
    <name evidence="5" type="ORF">A9Q84_15580</name>
</gene>
<dbReference type="PANTHER" id="PTHR43727:SF2">
    <property type="entry name" value="GROUP IV DECARBOXYLASE"/>
    <property type="match status" value="1"/>
</dbReference>
<comment type="caution">
    <text evidence="5">The sequence shown here is derived from an EMBL/GenBank/DDBJ whole genome shotgun (WGS) entry which is preliminary data.</text>
</comment>
<dbReference type="InterPro" id="IPR002433">
    <property type="entry name" value="Orn_de-COase"/>
</dbReference>
<dbReference type="InterPro" id="IPR022644">
    <property type="entry name" value="De-COase2_N"/>
</dbReference>
<sequence length="401" mass="45578">MHLSPSHKEELKRVIKRLDSSFYFYDLDGLKDHLSYMNDQRDESVKLWYACKANPMSAILKIFRNLNFGIDVASQGELEQVLSSGVKPEDVLSTGPSKSRKYLRSMILNEVDVIVLESLNQAYWLDEIAKELGATPKVLLRVQLSWDEGKSVLGGDDITPFGLDQKEWMKLDLAKCSSLNFQGFHVFQWGNILDLSKLEIIWEKTILALKELSSEIKIEMKVIDLGGGLGIPYQDQERTIDFKDVNTLLMKLKTKYELQTIWMELGRYCTGPYGHYLTQVIDRKTVRGKELLVLDGGINHIARPALTNQNFPCELFRESTASRTSYTVHGPLCTALDKLGTFDLPNDIKEGDWLVFSQAGAYGFTEAMPFFLCHNLPAEVILYNGDLMTPRTIKSSSDWLI</sequence>
<evidence type="ECO:0000256" key="1">
    <source>
        <dbReference type="ARBA" id="ARBA00001933"/>
    </source>
</evidence>
<dbReference type="InterPro" id="IPR029066">
    <property type="entry name" value="PLP-binding_barrel"/>
</dbReference>
<keyword evidence="2 3" id="KW-0663">Pyridoxal phosphate</keyword>
<accession>A0A1Y5FAB8</accession>
<dbReference type="SUPFAM" id="SSF50621">
    <property type="entry name" value="Alanine racemase C-terminal domain-like"/>
    <property type="match status" value="1"/>
</dbReference>
<dbReference type="Gene3D" id="3.20.20.10">
    <property type="entry name" value="Alanine racemase"/>
    <property type="match status" value="1"/>
</dbReference>
<dbReference type="PRINTS" id="PR01179">
    <property type="entry name" value="ODADCRBXLASE"/>
</dbReference>
<feature type="domain" description="Orn/DAP/Arg decarboxylase 2 N-terminal" evidence="4">
    <location>
        <begin position="37"/>
        <end position="270"/>
    </location>
</feature>
<dbReference type="PANTHER" id="PTHR43727">
    <property type="entry name" value="DIAMINOPIMELATE DECARBOXYLASE"/>
    <property type="match status" value="1"/>
</dbReference>
<name>A0A1Y5FAB8_9BACT</name>
<dbReference type="GO" id="GO:0006596">
    <property type="term" value="P:polyamine biosynthetic process"/>
    <property type="evidence" value="ECO:0007669"/>
    <property type="project" value="InterPro"/>
</dbReference>
<dbReference type="Gene3D" id="2.40.37.10">
    <property type="entry name" value="Lyase, Ornithine Decarboxylase, Chain A, domain 1"/>
    <property type="match status" value="1"/>
</dbReference>
<evidence type="ECO:0000259" key="4">
    <source>
        <dbReference type="Pfam" id="PF02784"/>
    </source>
</evidence>
<reference evidence="6" key="1">
    <citation type="journal article" date="2017" name="Proc. Natl. Acad. Sci. U.S.A.">
        <title>Simulation of Deepwater Horizon oil plume reveals substrate specialization within a complex community of hydrocarbon-degraders.</title>
        <authorList>
            <person name="Hu P."/>
            <person name="Dubinsky E.A."/>
            <person name="Probst A.J."/>
            <person name="Wang J."/>
            <person name="Sieber C.M.K."/>
            <person name="Tom L.M."/>
            <person name="Gardinali P."/>
            <person name="Banfield J.F."/>
            <person name="Atlas R.M."/>
            <person name="Andersen G.L."/>
        </authorList>
    </citation>
    <scope>NUCLEOTIDE SEQUENCE [LARGE SCALE GENOMIC DNA]</scope>
</reference>
<dbReference type="InterPro" id="IPR009006">
    <property type="entry name" value="Ala_racemase/Decarboxylase_C"/>
</dbReference>
<dbReference type="PRINTS" id="PR01182">
    <property type="entry name" value="ORNDCRBXLASE"/>
</dbReference>
<evidence type="ECO:0000256" key="2">
    <source>
        <dbReference type="ARBA" id="ARBA00022898"/>
    </source>
</evidence>
<dbReference type="InterPro" id="IPR022657">
    <property type="entry name" value="De-COase2_CS"/>
</dbReference>
<organism evidence="5 6">
    <name type="scientific">Halobacteriovorax marinus</name>
    <dbReference type="NCBI Taxonomy" id="97084"/>
    <lineage>
        <taxon>Bacteria</taxon>
        <taxon>Pseudomonadati</taxon>
        <taxon>Bdellovibrionota</taxon>
        <taxon>Bacteriovoracia</taxon>
        <taxon>Bacteriovoracales</taxon>
        <taxon>Halobacteriovoraceae</taxon>
        <taxon>Halobacteriovorax</taxon>
    </lineage>
</organism>
<evidence type="ECO:0000256" key="3">
    <source>
        <dbReference type="PIRSR" id="PIRSR600183-50"/>
    </source>
</evidence>
<comment type="cofactor">
    <cofactor evidence="1 3">
        <name>pyridoxal 5'-phosphate</name>
        <dbReference type="ChEBI" id="CHEBI:597326"/>
    </cofactor>
</comment>
<evidence type="ECO:0000313" key="5">
    <source>
        <dbReference type="EMBL" id="OUR95262.1"/>
    </source>
</evidence>
<dbReference type="SUPFAM" id="SSF51419">
    <property type="entry name" value="PLP-binding barrel"/>
    <property type="match status" value="1"/>
</dbReference>
<dbReference type="AlphaFoldDB" id="A0A1Y5FAB8"/>
<dbReference type="GO" id="GO:0009089">
    <property type="term" value="P:lysine biosynthetic process via diaminopimelate"/>
    <property type="evidence" value="ECO:0007669"/>
    <property type="project" value="TreeGrafter"/>
</dbReference>
<protein>
    <recommendedName>
        <fullName evidence="4">Orn/DAP/Arg decarboxylase 2 N-terminal domain-containing protein</fullName>
    </recommendedName>
</protein>